<gene>
    <name evidence="1" type="ORF">S12H4_10532</name>
</gene>
<protein>
    <submittedName>
        <fullName evidence="1">Uncharacterized protein</fullName>
    </submittedName>
</protein>
<accession>X1RAH0</accession>
<dbReference type="AlphaFoldDB" id="X1RAH0"/>
<evidence type="ECO:0000313" key="1">
    <source>
        <dbReference type="EMBL" id="GAI63996.1"/>
    </source>
</evidence>
<name>X1RAH0_9ZZZZ</name>
<comment type="caution">
    <text evidence="1">The sequence shown here is derived from an EMBL/GenBank/DDBJ whole genome shotgun (WGS) entry which is preliminary data.</text>
</comment>
<reference evidence="1" key="1">
    <citation type="journal article" date="2014" name="Front. Microbiol.">
        <title>High frequency of phylogenetically diverse reductive dehalogenase-homologous genes in deep subseafloor sedimentary metagenomes.</title>
        <authorList>
            <person name="Kawai M."/>
            <person name="Futagami T."/>
            <person name="Toyoda A."/>
            <person name="Takaki Y."/>
            <person name="Nishi S."/>
            <person name="Hori S."/>
            <person name="Arai W."/>
            <person name="Tsubouchi T."/>
            <person name="Morono Y."/>
            <person name="Uchiyama I."/>
            <person name="Ito T."/>
            <person name="Fujiyama A."/>
            <person name="Inagaki F."/>
            <person name="Takami H."/>
        </authorList>
    </citation>
    <scope>NUCLEOTIDE SEQUENCE</scope>
    <source>
        <strain evidence="1">Expedition CK06-06</strain>
    </source>
</reference>
<sequence>GLNSPLFEYYEPEEANKLSGLLVQMRLKNKETRKKHESITKAWGIKTKPLRRPGLLTKLRWR</sequence>
<dbReference type="EMBL" id="BARW01004521">
    <property type="protein sequence ID" value="GAI63996.1"/>
    <property type="molecule type" value="Genomic_DNA"/>
</dbReference>
<proteinExistence type="predicted"/>
<organism evidence="1">
    <name type="scientific">marine sediment metagenome</name>
    <dbReference type="NCBI Taxonomy" id="412755"/>
    <lineage>
        <taxon>unclassified sequences</taxon>
        <taxon>metagenomes</taxon>
        <taxon>ecological metagenomes</taxon>
    </lineage>
</organism>
<feature type="non-terminal residue" evidence="1">
    <location>
        <position position="1"/>
    </location>
</feature>